<sequence length="120" mass="13102">MDPLKHLKNIVVMAIADGALAEDEVALLSDRCVELGIGEAELQQAIIYALGDAPALQLPREPEQQEQLLRDLIRMMGADGVLAESEKRLFALAAAKMRYDSARLHALIDEVVGEHDGERG</sequence>
<dbReference type="RefSeq" id="WP_068132505.1">
    <property type="nucleotide sequence ID" value="NZ_CP042914.1"/>
</dbReference>
<dbReference type="KEGG" id="rul:UC8_14470"/>
<dbReference type="EMBL" id="CP042914">
    <property type="protein sequence ID" value="QEG39452.1"/>
    <property type="molecule type" value="Genomic_DNA"/>
</dbReference>
<evidence type="ECO:0000313" key="2">
    <source>
        <dbReference type="Proteomes" id="UP000325286"/>
    </source>
</evidence>
<protein>
    <submittedName>
        <fullName evidence="1">Tellurite resistance protein TerB</fullName>
    </submittedName>
</protein>
<dbReference type="Proteomes" id="UP000325286">
    <property type="component" value="Chromosome"/>
</dbReference>
<dbReference type="InterPro" id="IPR029024">
    <property type="entry name" value="TerB-like"/>
</dbReference>
<organism evidence="1 2">
    <name type="scientific">Roseimaritima ulvae</name>
    <dbReference type="NCBI Taxonomy" id="980254"/>
    <lineage>
        <taxon>Bacteria</taxon>
        <taxon>Pseudomonadati</taxon>
        <taxon>Planctomycetota</taxon>
        <taxon>Planctomycetia</taxon>
        <taxon>Pirellulales</taxon>
        <taxon>Pirellulaceae</taxon>
        <taxon>Roseimaritima</taxon>
    </lineage>
</organism>
<name>A0A5B9QNH5_9BACT</name>
<gene>
    <name evidence="1" type="ORF">UC8_14470</name>
</gene>
<proteinExistence type="predicted"/>
<keyword evidence="2" id="KW-1185">Reference proteome</keyword>
<reference evidence="1 2" key="1">
    <citation type="submission" date="2019-08" db="EMBL/GenBank/DDBJ databases">
        <title>Deep-cultivation of Planctomycetes and their phenomic and genomic characterization uncovers novel biology.</title>
        <authorList>
            <person name="Wiegand S."/>
            <person name="Jogler M."/>
            <person name="Boedeker C."/>
            <person name="Pinto D."/>
            <person name="Vollmers J."/>
            <person name="Rivas-Marin E."/>
            <person name="Kohn T."/>
            <person name="Peeters S.H."/>
            <person name="Heuer A."/>
            <person name="Rast P."/>
            <person name="Oberbeckmann S."/>
            <person name="Bunk B."/>
            <person name="Jeske O."/>
            <person name="Meyerdierks A."/>
            <person name="Storesund J.E."/>
            <person name="Kallscheuer N."/>
            <person name="Luecker S."/>
            <person name="Lage O.M."/>
            <person name="Pohl T."/>
            <person name="Merkel B.J."/>
            <person name="Hornburger P."/>
            <person name="Mueller R.-W."/>
            <person name="Bruemmer F."/>
            <person name="Labrenz M."/>
            <person name="Spormann A.M."/>
            <person name="Op den Camp H."/>
            <person name="Overmann J."/>
            <person name="Amann R."/>
            <person name="Jetten M.S.M."/>
            <person name="Mascher T."/>
            <person name="Medema M.H."/>
            <person name="Devos D.P."/>
            <person name="Kaster A.-K."/>
            <person name="Ovreas L."/>
            <person name="Rohde M."/>
            <person name="Galperin M.Y."/>
            <person name="Jogler C."/>
        </authorList>
    </citation>
    <scope>NUCLEOTIDE SEQUENCE [LARGE SCALE GENOMIC DNA]</scope>
    <source>
        <strain evidence="1 2">UC8</strain>
    </source>
</reference>
<dbReference type="OrthoDB" id="272329at2"/>
<accession>A0A5B9QNH5</accession>
<dbReference type="SUPFAM" id="SSF158682">
    <property type="entry name" value="TerB-like"/>
    <property type="match status" value="1"/>
</dbReference>
<evidence type="ECO:0000313" key="1">
    <source>
        <dbReference type="EMBL" id="QEG39452.1"/>
    </source>
</evidence>
<dbReference type="AlphaFoldDB" id="A0A5B9QNH5"/>
<dbReference type="Gene3D" id="1.10.3680.10">
    <property type="entry name" value="TerB-like"/>
    <property type="match status" value="1"/>
</dbReference>
<dbReference type="CDD" id="cd07177">
    <property type="entry name" value="terB_like"/>
    <property type="match status" value="1"/>
</dbReference>